<dbReference type="Proteomes" id="UP000248132">
    <property type="component" value="Unassembled WGS sequence"/>
</dbReference>
<name>A0A318XPR5_9FIRM</name>
<dbReference type="AlphaFoldDB" id="A0A318XPR5"/>
<keyword evidence="2" id="KW-1185">Reference proteome</keyword>
<dbReference type="EMBL" id="QKMR01000004">
    <property type="protein sequence ID" value="PYG89045.1"/>
    <property type="molecule type" value="Genomic_DNA"/>
</dbReference>
<sequence length="47" mass="5536">MTKKVLVDLQILQNLHEIPSRILPKAIPAENYHKYLSYEKILLLIAY</sequence>
<evidence type="ECO:0000313" key="2">
    <source>
        <dbReference type="Proteomes" id="UP000248132"/>
    </source>
</evidence>
<comment type="caution">
    <text evidence="1">The sequence shown here is derived from an EMBL/GenBank/DDBJ whole genome shotgun (WGS) entry which is preliminary data.</text>
</comment>
<proteinExistence type="predicted"/>
<reference evidence="1 2" key="1">
    <citation type="submission" date="2018-06" db="EMBL/GenBank/DDBJ databases">
        <title>Genomic Encyclopedia of Type Strains, Phase I: the one thousand microbial genomes (KMG-I) project.</title>
        <authorList>
            <person name="Kyrpides N."/>
        </authorList>
    </citation>
    <scope>NUCLEOTIDE SEQUENCE [LARGE SCALE GENOMIC DNA]</scope>
    <source>
        <strain evidence="1 2">DSM 19573</strain>
    </source>
</reference>
<gene>
    <name evidence="1" type="ORF">LY28_00866</name>
</gene>
<evidence type="ECO:0000313" key="1">
    <source>
        <dbReference type="EMBL" id="PYG89045.1"/>
    </source>
</evidence>
<accession>A0A318XPR5</accession>
<protein>
    <submittedName>
        <fullName evidence="1">Uncharacterized protein</fullName>
    </submittedName>
</protein>
<organism evidence="1 2">
    <name type="scientific">Ruminiclostridium sufflavum DSM 19573</name>
    <dbReference type="NCBI Taxonomy" id="1121337"/>
    <lineage>
        <taxon>Bacteria</taxon>
        <taxon>Bacillati</taxon>
        <taxon>Bacillota</taxon>
        <taxon>Clostridia</taxon>
        <taxon>Eubacteriales</taxon>
        <taxon>Oscillospiraceae</taxon>
        <taxon>Ruminiclostridium</taxon>
    </lineage>
</organism>